<keyword evidence="10" id="KW-1185">Reference proteome</keyword>
<dbReference type="GO" id="GO:0016987">
    <property type="term" value="F:sigma factor activity"/>
    <property type="evidence" value="ECO:0007669"/>
    <property type="project" value="UniProtKB-KW"/>
</dbReference>
<evidence type="ECO:0000259" key="8">
    <source>
        <dbReference type="Pfam" id="PF08281"/>
    </source>
</evidence>
<proteinExistence type="inferred from homology"/>
<evidence type="ECO:0000256" key="3">
    <source>
        <dbReference type="ARBA" id="ARBA00023082"/>
    </source>
</evidence>
<dbReference type="InterPro" id="IPR013324">
    <property type="entry name" value="RNA_pol_sigma_r3/r4-like"/>
</dbReference>
<name>A0A941F3A0_9BACT</name>
<dbReference type="PANTHER" id="PTHR43133:SF46">
    <property type="entry name" value="RNA POLYMERASE SIGMA-70 FACTOR ECF SUBFAMILY"/>
    <property type="match status" value="1"/>
</dbReference>
<dbReference type="GO" id="GO:0003677">
    <property type="term" value="F:DNA binding"/>
    <property type="evidence" value="ECO:0007669"/>
    <property type="project" value="UniProtKB-KW"/>
</dbReference>
<organism evidence="9 10">
    <name type="scientific">Carboxylicivirga sediminis</name>
    <dbReference type="NCBI Taxonomy" id="2006564"/>
    <lineage>
        <taxon>Bacteria</taxon>
        <taxon>Pseudomonadati</taxon>
        <taxon>Bacteroidota</taxon>
        <taxon>Bacteroidia</taxon>
        <taxon>Marinilabiliales</taxon>
        <taxon>Marinilabiliaceae</taxon>
        <taxon>Carboxylicivirga</taxon>
    </lineage>
</organism>
<dbReference type="Pfam" id="PF04542">
    <property type="entry name" value="Sigma70_r2"/>
    <property type="match status" value="1"/>
</dbReference>
<dbReference type="RefSeq" id="WP_212189506.1">
    <property type="nucleotide sequence ID" value="NZ_JAGTAR010000010.1"/>
</dbReference>
<evidence type="ECO:0000313" key="9">
    <source>
        <dbReference type="EMBL" id="MBR8535547.1"/>
    </source>
</evidence>
<dbReference type="EMBL" id="JAGTAR010000010">
    <property type="protein sequence ID" value="MBR8535547.1"/>
    <property type="molecule type" value="Genomic_DNA"/>
</dbReference>
<dbReference type="SUPFAM" id="SSF88946">
    <property type="entry name" value="Sigma2 domain of RNA polymerase sigma factors"/>
    <property type="match status" value="1"/>
</dbReference>
<dbReference type="InterPro" id="IPR013249">
    <property type="entry name" value="RNA_pol_sigma70_r4_t2"/>
</dbReference>
<keyword evidence="4 6" id="KW-0238">DNA-binding</keyword>
<gene>
    <name evidence="9" type="ORF">KDU71_08245</name>
</gene>
<dbReference type="InterPro" id="IPR014327">
    <property type="entry name" value="RNA_pol_sigma70_bacteroid"/>
</dbReference>
<accession>A0A941F3A0</accession>
<dbReference type="NCBIfam" id="TIGR02985">
    <property type="entry name" value="Sig70_bacteroi1"/>
    <property type="match status" value="1"/>
</dbReference>
<keyword evidence="3 6" id="KW-0731">Sigma factor</keyword>
<dbReference type="InterPro" id="IPR036388">
    <property type="entry name" value="WH-like_DNA-bd_sf"/>
</dbReference>
<feature type="domain" description="RNA polymerase sigma factor 70 region 4 type 2" evidence="8">
    <location>
        <begin position="143"/>
        <end position="194"/>
    </location>
</feature>
<evidence type="ECO:0000259" key="7">
    <source>
        <dbReference type="Pfam" id="PF04542"/>
    </source>
</evidence>
<reference evidence="9" key="2">
    <citation type="submission" date="2021-04" db="EMBL/GenBank/DDBJ databases">
        <authorList>
            <person name="Zhang T."/>
            <person name="Zhang Y."/>
            <person name="Lu D."/>
            <person name="Zuo D."/>
            <person name="Du Z."/>
        </authorList>
    </citation>
    <scope>NUCLEOTIDE SEQUENCE</scope>
    <source>
        <strain evidence="9">JR1</strain>
    </source>
</reference>
<reference evidence="9" key="1">
    <citation type="journal article" date="2018" name="Int. J. Syst. Evol. Microbiol.">
        <title>Carboxylicivirga sediminis sp. nov., isolated from coastal sediment.</title>
        <authorList>
            <person name="Wang F.Q."/>
            <person name="Ren L.H."/>
            <person name="Zou R.J."/>
            <person name="Sun Y.Z."/>
            <person name="Liu X.J."/>
            <person name="Jiang F."/>
            <person name="Liu L.J."/>
        </authorList>
    </citation>
    <scope>NUCLEOTIDE SEQUENCE</scope>
    <source>
        <strain evidence="9">JR1</strain>
    </source>
</reference>
<keyword evidence="2 6" id="KW-0805">Transcription regulation</keyword>
<dbReference type="InterPro" id="IPR014284">
    <property type="entry name" value="RNA_pol_sigma-70_dom"/>
</dbReference>
<dbReference type="AlphaFoldDB" id="A0A941F3A0"/>
<dbReference type="InterPro" id="IPR039425">
    <property type="entry name" value="RNA_pol_sigma-70-like"/>
</dbReference>
<keyword evidence="5 6" id="KW-0804">Transcription</keyword>
<evidence type="ECO:0000256" key="1">
    <source>
        <dbReference type="ARBA" id="ARBA00010641"/>
    </source>
</evidence>
<protein>
    <recommendedName>
        <fullName evidence="6">RNA polymerase sigma factor</fullName>
    </recommendedName>
</protein>
<dbReference type="Pfam" id="PF08281">
    <property type="entry name" value="Sigma70_r4_2"/>
    <property type="match status" value="1"/>
</dbReference>
<dbReference type="Gene3D" id="1.10.10.10">
    <property type="entry name" value="Winged helix-like DNA-binding domain superfamily/Winged helix DNA-binding domain"/>
    <property type="match status" value="1"/>
</dbReference>
<sequence>MHEAACKRNSLNAEASNSESDSQIINIDSLRIKQIQDGNGNAFNELFNLYKNRVFSFIKRLISNENDAEELTQEVFVKIWMNRMSIDPKKSVNSFIYAIARNTVYDFLRKKLSHKKYIEVLSDELSSDDSLMNFVYYNDAKSILQKLIAELPPQRQKIFLLSRLEGKTYRTIALELGISENTVDTQIRKALRFLKDKYPEITKLLILFS</sequence>
<comment type="similarity">
    <text evidence="1 6">Belongs to the sigma-70 factor family. ECF subfamily.</text>
</comment>
<dbReference type="Gene3D" id="1.10.1740.10">
    <property type="match status" value="1"/>
</dbReference>
<feature type="domain" description="RNA polymerase sigma-70 region 2" evidence="7">
    <location>
        <begin position="46"/>
        <end position="111"/>
    </location>
</feature>
<dbReference type="SUPFAM" id="SSF88659">
    <property type="entry name" value="Sigma3 and sigma4 domains of RNA polymerase sigma factors"/>
    <property type="match status" value="1"/>
</dbReference>
<dbReference type="PANTHER" id="PTHR43133">
    <property type="entry name" value="RNA POLYMERASE ECF-TYPE SIGMA FACTO"/>
    <property type="match status" value="1"/>
</dbReference>
<dbReference type="Proteomes" id="UP000679220">
    <property type="component" value="Unassembled WGS sequence"/>
</dbReference>
<evidence type="ECO:0000313" key="10">
    <source>
        <dbReference type="Proteomes" id="UP000679220"/>
    </source>
</evidence>
<dbReference type="PROSITE" id="PS01063">
    <property type="entry name" value="SIGMA70_ECF"/>
    <property type="match status" value="1"/>
</dbReference>
<dbReference type="InterPro" id="IPR007627">
    <property type="entry name" value="RNA_pol_sigma70_r2"/>
</dbReference>
<evidence type="ECO:0000256" key="6">
    <source>
        <dbReference type="RuleBase" id="RU000716"/>
    </source>
</evidence>
<comment type="caution">
    <text evidence="9">The sequence shown here is derived from an EMBL/GenBank/DDBJ whole genome shotgun (WGS) entry which is preliminary data.</text>
</comment>
<dbReference type="CDD" id="cd06171">
    <property type="entry name" value="Sigma70_r4"/>
    <property type="match status" value="1"/>
</dbReference>
<evidence type="ECO:0000256" key="2">
    <source>
        <dbReference type="ARBA" id="ARBA00023015"/>
    </source>
</evidence>
<dbReference type="InterPro" id="IPR013325">
    <property type="entry name" value="RNA_pol_sigma_r2"/>
</dbReference>
<dbReference type="NCBIfam" id="TIGR02937">
    <property type="entry name" value="sigma70-ECF"/>
    <property type="match status" value="1"/>
</dbReference>
<evidence type="ECO:0000256" key="5">
    <source>
        <dbReference type="ARBA" id="ARBA00023163"/>
    </source>
</evidence>
<dbReference type="InterPro" id="IPR000838">
    <property type="entry name" value="RNA_pol_sigma70_ECF_CS"/>
</dbReference>
<evidence type="ECO:0000256" key="4">
    <source>
        <dbReference type="ARBA" id="ARBA00023125"/>
    </source>
</evidence>
<dbReference type="GO" id="GO:0006352">
    <property type="term" value="P:DNA-templated transcription initiation"/>
    <property type="evidence" value="ECO:0007669"/>
    <property type="project" value="InterPro"/>
</dbReference>